<protein>
    <submittedName>
        <fullName evidence="4">Related to UV-damaged DNA-binding protein</fullName>
    </submittedName>
</protein>
<dbReference type="EMBL" id="LK056657">
    <property type="protein sequence ID" value="CDU22596.1"/>
    <property type="molecule type" value="Genomic_DNA"/>
</dbReference>
<dbReference type="EMBL" id="CCFA01000776">
    <property type="protein sequence ID" value="CDW96699.1"/>
    <property type="molecule type" value="Genomic_DNA"/>
</dbReference>
<evidence type="ECO:0000313" key="5">
    <source>
        <dbReference type="EMBL" id="CDW96699.1"/>
    </source>
</evidence>
<dbReference type="InterPro" id="IPR050358">
    <property type="entry name" value="RSE1/DDB1/CFT1"/>
</dbReference>
<evidence type="ECO:0000313" key="4">
    <source>
        <dbReference type="EMBL" id="CDU22596.1"/>
    </source>
</evidence>
<feature type="compositionally biased region" description="Polar residues" evidence="1">
    <location>
        <begin position="392"/>
        <end position="410"/>
    </location>
</feature>
<evidence type="ECO:0000259" key="3">
    <source>
        <dbReference type="Pfam" id="PF23726"/>
    </source>
</evidence>
<keyword evidence="6" id="KW-1185">Reference proteome</keyword>
<feature type="compositionally biased region" description="Low complexity" evidence="1">
    <location>
        <begin position="434"/>
        <end position="446"/>
    </location>
</feature>
<feature type="compositionally biased region" description="Low complexity" evidence="1">
    <location>
        <begin position="292"/>
        <end position="303"/>
    </location>
</feature>
<feature type="domain" description="RSE1/DDB1/CPSF1 C-terminal" evidence="2">
    <location>
        <begin position="1095"/>
        <end position="1461"/>
    </location>
</feature>
<reference evidence="4" key="2">
    <citation type="submission" date="2014-06" db="EMBL/GenBank/DDBJ databases">
        <authorList>
            <person name="Ju J."/>
            <person name="Zhang J."/>
        </authorList>
    </citation>
    <scope>NUCLEOTIDE SEQUENCE</scope>
    <source>
        <strain evidence="4">SscI8</strain>
    </source>
</reference>
<dbReference type="GO" id="GO:0005634">
    <property type="term" value="C:nucleus"/>
    <property type="evidence" value="ECO:0007669"/>
    <property type="project" value="InterPro"/>
</dbReference>
<feature type="region of interest" description="Disordered" evidence="1">
    <location>
        <begin position="593"/>
        <end position="633"/>
    </location>
</feature>
<dbReference type="Pfam" id="PF23726">
    <property type="entry name" value="Beta-prop_RSE1_2nd"/>
    <property type="match status" value="1"/>
</dbReference>
<dbReference type="InterPro" id="IPR015943">
    <property type="entry name" value="WD40/YVTN_repeat-like_dom_sf"/>
</dbReference>
<name>A0A0F7S5Y1_9BASI</name>
<dbReference type="Gene3D" id="1.10.150.910">
    <property type="match status" value="1"/>
</dbReference>
<feature type="compositionally biased region" description="Low complexity" evidence="1">
    <location>
        <begin position="465"/>
        <end position="475"/>
    </location>
</feature>
<sequence length="1502" mass="160170">MLYVAHAYEASAILQTLVLPSFLPTGPCLAIIKHSTIEFLSLAASSDSSSSYTAGLLETVHTVTLHARILAAQTITQPSSTGASKQMLLVLTDHYQPRLISLVSSINPNNGELVVETAATLALDEVARSPAESALGVWTEPFSPTTPLLGQRIALSHVYKGVARVVPLSASAGTSALQAHDDADEIMQDVSSADAGVRFSQSFGIRLPHPTLLSCSVLSPASSTSFPAVALLSQSSVPSEIPGFGEQCLPVLSFHSVHTAKQDLSPLPWGPPRKLPRKSNNEEDDDKRFDPQSSSAATQASRAIKPTQKADKASTRKKHGPAAMGAKVSVQDLLKREEDWAKSDLAQAHVPLPFADALGAHLIHALPASVGGGVLVFSENSILYVPPPANPPTSTSDTEATQPATITADTSDIKGKRRKASEGAAVETRRRSSAAAQPEAIATATTSTPSNENGKRRRSSANVPSISGDSSSKSSATPQSRPRLLRVGLPHPVQVVSVVDMSETSDSSVFSVLFACSSGALNVLRITMPSGAQVAPASPIQPKSMRVETLGTTSQPAGPQALSYLGDGLVCVGSATGDSCLYKILEQSATESVPLSPKEQLLTPPSSPTRSRTRRSSQAVGASLDNTELPTGGSLATVENWQTLGPVVDFVVDDGAGGDPTSLSGAQARIVTCSGAGPSGSIREARSGASVQDVSSLSIPNAQQIWPVHAGDDMSKYSVGLLIGFATSTAYLHFDAKGDLTDATDRLAATGTDLSLPTLAASTIWSSDHQPQLLLIARSVASLVSLKDESISLLHKWLPPKGLEVTAASANPYGQVVLALSDKTLLHLCVESGALVEKGKVQLEHEVSCVDISSLVAGKAAQFAACGFWQTRTIQIYSLPELAAVGQSSVVQQRFVAVPRSILLHRFASKQTDARPDTQSRASLSNRDALTPHLLIGLGDGTLVSYSLSLPTGDSYSSAVGLFDGKTVSMGTQTLQLDALETVAGARVVAVSGSRPTLVYADSKRFSYNALKYKDQRSVAALHAGPGRVFAAFALSDSVELASIGALRQRDIRTFPLGRNQPLAITQWANRGIFAVCTWAFLPRGTASKPEGPRGAVRILDQTTFETLDEIRLEPDERPNCITVLQAQGHEMLVVGTGFVSDQASETTQGRLVGFDVSNGSARTKEERGRLRKLFEHSETGNVYSVQSINNRLAAAVNSEVKIYSVVDPRPSELPAPRIRVRQRGSWACSFIACNLSVIEPDRIVVGDALRSMNVLHVHPYTARLTEIARDCDPFWTSATDLLDDENQIYIGADISFNLYTTQRVPLSEEVKARIRRARERETERGMDAVDPRTTRDPDMIDRYAHVMQRNAVWHYGDMINKFCRRSLVPDPGSNAPVRPQLLFCTAAGAIGVIARVRDEEAHLLAKVERNILSLLASSPIAAAAGVVGNIAHSDWRTLRTDHRVQPPAGFLDANVLQMFVDGRLDRQQRDKVLAGPNSEAEAVGVEREVVEQLIESLSQIC</sequence>
<reference evidence="5" key="1">
    <citation type="submission" date="2014-06" db="EMBL/GenBank/DDBJ databases">
        <authorList>
            <person name="Berkman J.Paul."/>
        </authorList>
    </citation>
    <scope>NUCLEOTIDE SEQUENCE [LARGE SCALE GENOMIC DNA]</scope>
</reference>
<dbReference type="PANTHER" id="PTHR10644">
    <property type="entry name" value="DNA REPAIR/RNA PROCESSING CPSF FAMILY"/>
    <property type="match status" value="1"/>
</dbReference>
<evidence type="ECO:0000313" key="6">
    <source>
        <dbReference type="Proteomes" id="UP000242770"/>
    </source>
</evidence>
<dbReference type="Pfam" id="PF03178">
    <property type="entry name" value="CPSF_A"/>
    <property type="match status" value="1"/>
</dbReference>
<proteinExistence type="predicted"/>
<organism evidence="5 6">
    <name type="scientific">Sporisorium scitamineum</name>
    <dbReference type="NCBI Taxonomy" id="49012"/>
    <lineage>
        <taxon>Eukaryota</taxon>
        <taxon>Fungi</taxon>
        <taxon>Dikarya</taxon>
        <taxon>Basidiomycota</taxon>
        <taxon>Ustilaginomycotina</taxon>
        <taxon>Ustilaginomycetes</taxon>
        <taxon>Ustilaginales</taxon>
        <taxon>Ustilaginaceae</taxon>
        <taxon>Sporisorium</taxon>
    </lineage>
</organism>
<dbReference type="Gene3D" id="2.130.10.10">
    <property type="entry name" value="YVTN repeat-like/Quinoprotein amine dehydrogenase"/>
    <property type="match status" value="3"/>
</dbReference>
<dbReference type="STRING" id="49012.A0A0F7S5Y1"/>
<dbReference type="InterPro" id="IPR058543">
    <property type="entry name" value="Beta-prop_RSE1/DDB1/CPSF1_2nd"/>
</dbReference>
<gene>
    <name evidence="5" type="primary">SSCI14990.1</name>
    <name evidence="4" type="ORF">SPSC_01226</name>
</gene>
<dbReference type="InterPro" id="IPR004871">
    <property type="entry name" value="RSE1/DDB1/CPSF1_C"/>
</dbReference>
<accession>A0A0F7S5Y1</accession>
<dbReference type="Proteomes" id="UP000242770">
    <property type="component" value="Unassembled WGS sequence"/>
</dbReference>
<evidence type="ECO:0000256" key="1">
    <source>
        <dbReference type="SAM" id="MobiDB-lite"/>
    </source>
</evidence>
<dbReference type="OrthoDB" id="433457at2759"/>
<keyword evidence="4" id="KW-0238">DNA-binding</keyword>
<evidence type="ECO:0000259" key="2">
    <source>
        <dbReference type="Pfam" id="PF03178"/>
    </source>
</evidence>
<dbReference type="GO" id="GO:0003677">
    <property type="term" value="F:DNA binding"/>
    <property type="evidence" value="ECO:0007669"/>
    <property type="project" value="UniProtKB-KW"/>
</dbReference>
<feature type="region of interest" description="Disordered" evidence="1">
    <location>
        <begin position="388"/>
        <end position="486"/>
    </location>
</feature>
<feature type="domain" description="RSE1/DDB1/CPSF1 second beta-propeller" evidence="3">
    <location>
        <begin position="692"/>
        <end position="1024"/>
    </location>
</feature>
<feature type="compositionally biased region" description="Polar residues" evidence="1">
    <location>
        <begin position="618"/>
        <end position="629"/>
    </location>
</feature>
<feature type="region of interest" description="Disordered" evidence="1">
    <location>
        <begin position="262"/>
        <end position="327"/>
    </location>
</feature>
<reference evidence="6" key="3">
    <citation type="submission" date="2014-06" db="EMBL/GenBank/DDBJ databases">
        <authorList>
            <person name="Berkman P.J."/>
        </authorList>
    </citation>
    <scope>NUCLEOTIDE SEQUENCE [LARGE SCALE GENOMIC DNA]</scope>
</reference>